<feature type="domain" description="Heparinase II/III-like C-terminal" evidence="5">
    <location>
        <begin position="268"/>
        <end position="480"/>
    </location>
</feature>
<evidence type="ECO:0000256" key="1">
    <source>
        <dbReference type="ARBA" id="ARBA00004418"/>
    </source>
</evidence>
<reference evidence="8" key="1">
    <citation type="journal article" date="2019" name="Int. J. Syst. Evol. Microbiol.">
        <title>The Global Catalogue of Microorganisms (GCM) 10K type strain sequencing project: providing services to taxonomists for standard genome sequencing and annotation.</title>
        <authorList>
            <consortium name="The Broad Institute Genomics Platform"/>
            <consortium name="The Broad Institute Genome Sequencing Center for Infectious Disease"/>
            <person name="Wu L."/>
            <person name="Ma J."/>
        </authorList>
    </citation>
    <scope>NUCLEOTIDE SEQUENCE [LARGE SCALE GENOMIC DNA]</scope>
    <source>
        <strain evidence="8">CCUG 49584</strain>
    </source>
</reference>
<evidence type="ECO:0000256" key="4">
    <source>
        <dbReference type="ARBA" id="ARBA00023239"/>
    </source>
</evidence>
<evidence type="ECO:0000259" key="5">
    <source>
        <dbReference type="Pfam" id="PF07940"/>
    </source>
</evidence>
<dbReference type="GO" id="GO:0016829">
    <property type="term" value="F:lyase activity"/>
    <property type="evidence" value="ECO:0007669"/>
    <property type="project" value="UniProtKB-KW"/>
</dbReference>
<comment type="caution">
    <text evidence="7">The sequence shown here is derived from an EMBL/GenBank/DDBJ whole genome shotgun (WGS) entry which is preliminary data.</text>
</comment>
<dbReference type="Pfam" id="PF07940">
    <property type="entry name" value="Hepar_II_III_C"/>
    <property type="match status" value="1"/>
</dbReference>
<keyword evidence="2" id="KW-0732">Signal</keyword>
<sequence>MKPAHREQSLTGPDEFFLLNEVHSLSQHSWDDPALAKLWRYNLHYFDDLNAKGSTARVEWHKALIARWIVENSPTKGSGWEPYPTSLRIVNWIKWALVGNSLTPDMVHSLAIQVRWLTQRLEYHLLGNHLFTNAKALVFAGCFFEGPEAAAWLHQGMRILAREVPEQILTDGGHFELSPMYHALALEDMLDLVNVIRSTGLPIPKLWGEKLVTMRDWLDSMCHPDGEIAFFNDAAMGIAPSPDELEHYAIRLGLAPKAALPTGCTWQSDSGYIRIQQGCVVALLDVAKIGPDYLPGHAHADTLSFELSVAGQRTIVNSGTSVYGDGPERLRQRGTAAHNTVVVDAENSSEVWSAFRVARRARPKPPLIEMNEQGWDVSCAHDGYRRLVGKPVHHRAWKFKVGSLIVSDRIEGSDSHAEAMFHFHPDLSLSLLEDGCSGNLAMDDNVLLRWRIHKGTARLERSTWHPEFGICHPSQRLVIELCNTESIIEFFWPNT</sequence>
<comment type="subcellular location">
    <subcellularLocation>
        <location evidence="1">Periplasm</location>
    </subcellularLocation>
</comment>
<evidence type="ECO:0000259" key="6">
    <source>
        <dbReference type="Pfam" id="PF16889"/>
    </source>
</evidence>
<accession>A0ABW3V233</accession>
<evidence type="ECO:0000256" key="2">
    <source>
        <dbReference type="ARBA" id="ARBA00022729"/>
    </source>
</evidence>
<dbReference type="InterPro" id="IPR031680">
    <property type="entry name" value="Hepar_II_III_N"/>
</dbReference>
<keyword evidence="8" id="KW-1185">Reference proteome</keyword>
<evidence type="ECO:0000256" key="3">
    <source>
        <dbReference type="ARBA" id="ARBA00022764"/>
    </source>
</evidence>
<evidence type="ECO:0000313" key="8">
    <source>
        <dbReference type="Proteomes" id="UP001597263"/>
    </source>
</evidence>
<dbReference type="Gene3D" id="2.70.98.70">
    <property type="match status" value="1"/>
</dbReference>
<dbReference type="PANTHER" id="PTHR39210:SF1">
    <property type="entry name" value="HEPARIN-SULFATE LYASE"/>
    <property type="match status" value="1"/>
</dbReference>
<organism evidence="7 8">
    <name type="scientific">Pseudochrobactrum kiredjianiae</name>
    <dbReference type="NCBI Taxonomy" id="386305"/>
    <lineage>
        <taxon>Bacteria</taxon>
        <taxon>Pseudomonadati</taxon>
        <taxon>Pseudomonadota</taxon>
        <taxon>Alphaproteobacteria</taxon>
        <taxon>Hyphomicrobiales</taxon>
        <taxon>Brucellaceae</taxon>
        <taxon>Pseudochrobactrum</taxon>
    </lineage>
</organism>
<dbReference type="SUPFAM" id="SSF48230">
    <property type="entry name" value="Chondroitin AC/alginate lyase"/>
    <property type="match status" value="1"/>
</dbReference>
<dbReference type="EMBL" id="JBHTMA010000004">
    <property type="protein sequence ID" value="MFD1225840.1"/>
    <property type="molecule type" value="Genomic_DNA"/>
</dbReference>
<gene>
    <name evidence="7" type="ORF">ACFQ35_01365</name>
</gene>
<name>A0ABW3V233_9HYPH</name>
<protein>
    <submittedName>
        <fullName evidence="7">Alginate lyase family protein</fullName>
    </submittedName>
</protein>
<evidence type="ECO:0000313" key="7">
    <source>
        <dbReference type="EMBL" id="MFD1225840.1"/>
    </source>
</evidence>
<dbReference type="InterPro" id="IPR008929">
    <property type="entry name" value="Chondroitin_lyas"/>
</dbReference>
<dbReference type="PANTHER" id="PTHR39210">
    <property type="entry name" value="HEPARIN-SULFATE LYASE"/>
    <property type="match status" value="1"/>
</dbReference>
<dbReference type="Pfam" id="PF16889">
    <property type="entry name" value="Hepar_II_III_N"/>
    <property type="match status" value="1"/>
</dbReference>
<dbReference type="Gene3D" id="1.50.10.100">
    <property type="entry name" value="Chondroitin AC/alginate lyase"/>
    <property type="match status" value="1"/>
</dbReference>
<dbReference type="InterPro" id="IPR012480">
    <property type="entry name" value="Hepar_II_III_C"/>
</dbReference>
<dbReference type="RefSeq" id="WP_289388294.1">
    <property type="nucleotide sequence ID" value="NZ_JAUCBM010000010.1"/>
</dbReference>
<dbReference type="Proteomes" id="UP001597263">
    <property type="component" value="Unassembled WGS sequence"/>
</dbReference>
<feature type="domain" description="Heparin-sulfate lyase N-terminal" evidence="6">
    <location>
        <begin position="76"/>
        <end position="236"/>
    </location>
</feature>
<keyword evidence="4 7" id="KW-0456">Lyase</keyword>
<keyword evidence="3" id="KW-0574">Periplasm</keyword>
<proteinExistence type="predicted"/>